<feature type="transmembrane region" description="Helical" evidence="7">
    <location>
        <begin position="28"/>
        <end position="48"/>
    </location>
</feature>
<reference evidence="8 9" key="1">
    <citation type="submission" date="2015-07" db="EMBL/GenBank/DDBJ databases">
        <authorList>
            <person name="Kim K.M."/>
        </authorList>
    </citation>
    <scope>NUCLEOTIDE SEQUENCE [LARGE SCALE GENOMIC DNA]</scope>
    <source>
        <strain evidence="8 9">KCTC 12363</strain>
    </source>
</reference>
<feature type="transmembrane region" description="Helical" evidence="7">
    <location>
        <begin position="87"/>
        <end position="109"/>
    </location>
</feature>
<feature type="transmembrane region" description="Helical" evidence="7">
    <location>
        <begin position="121"/>
        <end position="138"/>
    </location>
</feature>
<feature type="transmembrane region" description="Helical" evidence="7">
    <location>
        <begin position="332"/>
        <end position="352"/>
    </location>
</feature>
<feature type="transmembrane region" description="Helical" evidence="7">
    <location>
        <begin position="150"/>
        <end position="170"/>
    </location>
</feature>
<feature type="transmembrane region" description="Helical" evidence="7">
    <location>
        <begin position="55"/>
        <end position="75"/>
    </location>
</feature>
<evidence type="ECO:0000256" key="1">
    <source>
        <dbReference type="ARBA" id="ARBA00022448"/>
    </source>
</evidence>
<dbReference type="GO" id="GO:0015297">
    <property type="term" value="F:antiporter activity"/>
    <property type="evidence" value="ECO:0007669"/>
    <property type="project" value="UniProtKB-KW"/>
</dbReference>
<keyword evidence="7" id="KW-0472">Membrane</keyword>
<dbReference type="PANTHER" id="PTHR43562">
    <property type="entry name" value="NAPA-TYPE SODIUM/HYDROGEN ANTIPORTER"/>
    <property type="match status" value="1"/>
</dbReference>
<dbReference type="EMBL" id="CP012040">
    <property type="protein sequence ID" value="AKP51245.1"/>
    <property type="molecule type" value="Genomic_DNA"/>
</dbReference>
<evidence type="ECO:0000313" key="8">
    <source>
        <dbReference type="EMBL" id="AKP51245.1"/>
    </source>
</evidence>
<dbReference type="PANTHER" id="PTHR43562:SF3">
    <property type="entry name" value="SODIUM ION_PROTON EXCHANGER (EUROFUNG)"/>
    <property type="match status" value="1"/>
</dbReference>
<name>A0A0H4PDP8_9BACT</name>
<keyword evidence="1" id="KW-0813">Transport</keyword>
<evidence type="ECO:0000256" key="5">
    <source>
        <dbReference type="ARBA" id="ARBA00023201"/>
    </source>
</evidence>
<protein>
    <submittedName>
        <fullName evidence="8">Sodium/hydrogen exchanger</fullName>
    </submittedName>
</protein>
<dbReference type="GO" id="GO:0006814">
    <property type="term" value="P:sodium ion transport"/>
    <property type="evidence" value="ECO:0007669"/>
    <property type="project" value="UniProtKB-KW"/>
</dbReference>
<feature type="transmembrane region" description="Helical" evidence="7">
    <location>
        <begin position="276"/>
        <end position="295"/>
    </location>
</feature>
<feature type="compositionally biased region" description="Polar residues" evidence="6">
    <location>
        <begin position="397"/>
        <end position="408"/>
    </location>
</feature>
<dbReference type="KEGG" id="camu:CA2015_1812"/>
<dbReference type="Gene3D" id="1.20.1530.20">
    <property type="match status" value="1"/>
</dbReference>
<evidence type="ECO:0000313" key="9">
    <source>
        <dbReference type="Proteomes" id="UP000036520"/>
    </source>
</evidence>
<evidence type="ECO:0000256" key="6">
    <source>
        <dbReference type="SAM" id="MobiDB-lite"/>
    </source>
</evidence>
<sequence>MALPIIIVLCALMLFAYFFDITSAKTKIPPVILLFAMGWSANQAAVFFDLDIPDLTTVLPFLGTIGLVLIVLEGALELDFDTSKLSFVGKTILVAIIPVVVISFSLAYAIQYFGDVEFKTALLNAIPFAIISSAIAIPSVQNLRTENREFVTYESSVSDIFGVLLFNFLLEKKIMNVKTLGLFFGEIVMILIVTFFATIMLAFLLSRIKHPVKFAPIILMIVLIFAVSELYHLPALIFILLFGLFIGNLNQLKQSVVVKKLHTKSFKKEIKKFKELTMELTFLIRTLFFLVFGFLIETNELFNSETLIWSISITAGIFLLRALVLKVFKINLLPLMFISPRGLVTILLYLSVPVAMSVSIINDSLIIQVIILTSFAMMLGMWTSKPVVSKEEDDKGNNGSPQKVSLEN</sequence>
<dbReference type="RefSeq" id="WP_048641602.1">
    <property type="nucleotide sequence ID" value="NZ_CAXBGM010000033.1"/>
</dbReference>
<feature type="region of interest" description="Disordered" evidence="6">
    <location>
        <begin position="389"/>
        <end position="408"/>
    </location>
</feature>
<keyword evidence="7" id="KW-0812">Transmembrane</keyword>
<dbReference type="Proteomes" id="UP000036520">
    <property type="component" value="Chromosome"/>
</dbReference>
<keyword evidence="7" id="KW-1133">Transmembrane helix</keyword>
<dbReference type="STRING" id="320787.CA2015_1812"/>
<evidence type="ECO:0000256" key="4">
    <source>
        <dbReference type="ARBA" id="ARBA00023065"/>
    </source>
</evidence>
<dbReference type="InterPro" id="IPR038770">
    <property type="entry name" value="Na+/solute_symporter_sf"/>
</dbReference>
<dbReference type="AlphaFoldDB" id="A0A0H4PDP8"/>
<feature type="transmembrane region" description="Helical" evidence="7">
    <location>
        <begin position="307"/>
        <end position="325"/>
    </location>
</feature>
<gene>
    <name evidence="8" type="ORF">CA2015_1812</name>
</gene>
<evidence type="ECO:0000256" key="7">
    <source>
        <dbReference type="SAM" id="Phobius"/>
    </source>
</evidence>
<evidence type="ECO:0000256" key="2">
    <source>
        <dbReference type="ARBA" id="ARBA00022449"/>
    </source>
</evidence>
<keyword evidence="9" id="KW-1185">Reference proteome</keyword>
<accession>A0A0H4PDP8</accession>
<feature type="transmembrane region" description="Helical" evidence="7">
    <location>
        <begin position="182"/>
        <end position="205"/>
    </location>
</feature>
<proteinExistence type="predicted"/>
<evidence type="ECO:0000256" key="3">
    <source>
        <dbReference type="ARBA" id="ARBA00023053"/>
    </source>
</evidence>
<keyword evidence="3" id="KW-0915">Sodium</keyword>
<feature type="transmembrane region" description="Helical" evidence="7">
    <location>
        <begin position="217"/>
        <end position="246"/>
    </location>
</feature>
<keyword evidence="5" id="KW-0739">Sodium transport</keyword>
<keyword evidence="2" id="KW-0050">Antiport</keyword>
<feature type="transmembrane region" description="Helical" evidence="7">
    <location>
        <begin position="364"/>
        <end position="382"/>
    </location>
</feature>
<keyword evidence="4" id="KW-0406">Ion transport</keyword>
<organism evidence="8 9">
    <name type="scientific">Cyclobacterium amurskyense</name>
    <dbReference type="NCBI Taxonomy" id="320787"/>
    <lineage>
        <taxon>Bacteria</taxon>
        <taxon>Pseudomonadati</taxon>
        <taxon>Bacteroidota</taxon>
        <taxon>Cytophagia</taxon>
        <taxon>Cytophagales</taxon>
        <taxon>Cyclobacteriaceae</taxon>
        <taxon>Cyclobacterium</taxon>
    </lineage>
</organism>